<accession>W9GSC1</accession>
<name>W9GSC1_9PROT</name>
<dbReference type="Proteomes" id="UP000019486">
    <property type="component" value="Unassembled WGS sequence"/>
</dbReference>
<evidence type="ECO:0000313" key="2">
    <source>
        <dbReference type="Proteomes" id="UP000019486"/>
    </source>
</evidence>
<dbReference type="STRING" id="1385369.N825_25460"/>
<sequence length="95" mass="9670">MTEVLYLSPSAFRASAGKLNSARKYIAKSDSPEFALVGGKTIALAPSTGAGNDYRGEGVSYVVSGWVYRGVSATNTGVTTPSDVSFAAVVVGCAS</sequence>
<protein>
    <submittedName>
        <fullName evidence="1">Uncharacterized protein</fullName>
    </submittedName>
</protein>
<dbReference type="RefSeq" id="WP_037460077.1">
    <property type="nucleotide sequence ID" value="NZ_AVFL01000036.1"/>
</dbReference>
<keyword evidence="2" id="KW-1185">Reference proteome</keyword>
<dbReference type="AlphaFoldDB" id="W9GSC1"/>
<proteinExistence type="predicted"/>
<gene>
    <name evidence="1" type="ORF">N825_25460</name>
</gene>
<organism evidence="1 2">
    <name type="scientific">Skermanella stibiiresistens SB22</name>
    <dbReference type="NCBI Taxonomy" id="1385369"/>
    <lineage>
        <taxon>Bacteria</taxon>
        <taxon>Pseudomonadati</taxon>
        <taxon>Pseudomonadota</taxon>
        <taxon>Alphaproteobacteria</taxon>
        <taxon>Rhodospirillales</taxon>
        <taxon>Azospirillaceae</taxon>
        <taxon>Skermanella</taxon>
    </lineage>
</organism>
<evidence type="ECO:0000313" key="1">
    <source>
        <dbReference type="EMBL" id="EWY36785.1"/>
    </source>
</evidence>
<dbReference type="EMBL" id="AVFL01000036">
    <property type="protein sequence ID" value="EWY36785.1"/>
    <property type="molecule type" value="Genomic_DNA"/>
</dbReference>
<reference evidence="1 2" key="1">
    <citation type="submission" date="2013-08" db="EMBL/GenBank/DDBJ databases">
        <title>The genome sequence of Skermanella stibiiresistens.</title>
        <authorList>
            <person name="Zhu W."/>
            <person name="Wang G."/>
        </authorList>
    </citation>
    <scope>NUCLEOTIDE SEQUENCE [LARGE SCALE GENOMIC DNA]</scope>
    <source>
        <strain evidence="1 2">SB22</strain>
    </source>
</reference>
<comment type="caution">
    <text evidence="1">The sequence shown here is derived from an EMBL/GenBank/DDBJ whole genome shotgun (WGS) entry which is preliminary data.</text>
</comment>